<dbReference type="RefSeq" id="WP_118097200.1">
    <property type="nucleotide sequence ID" value="NZ_QRVL01000004.1"/>
</dbReference>
<dbReference type="InterPro" id="IPR000160">
    <property type="entry name" value="GGDEF_dom"/>
</dbReference>
<evidence type="ECO:0000259" key="1">
    <source>
        <dbReference type="PROSITE" id="PS50112"/>
    </source>
</evidence>
<dbReference type="NCBIfam" id="TIGR00254">
    <property type="entry name" value="GGDEF"/>
    <property type="match status" value="1"/>
</dbReference>
<dbReference type="Proteomes" id="UP000266172">
    <property type="component" value="Unassembled WGS sequence"/>
</dbReference>
<evidence type="ECO:0000313" key="4">
    <source>
        <dbReference type="Proteomes" id="UP000266172"/>
    </source>
</evidence>
<feature type="domain" description="PAS" evidence="1">
    <location>
        <begin position="7"/>
        <end position="82"/>
    </location>
</feature>
<dbReference type="Gene3D" id="3.30.450.20">
    <property type="entry name" value="PAS domain"/>
    <property type="match status" value="1"/>
</dbReference>
<sequence length="305" mass="35234">MESYTLEEKVLRKVMRNIPMGLIVSKEGFRRKIYYVNDTACEIMGYTREEYIRKMQDGWADLMDVDLREVIREHNEQIRSGTPFEVLSRPQTKNGGYKWILSRVNVQMQEGPLCYVSFMDVTDRMQREELCRQENEALREQAMQDSFTKLLNRGALEKHVCEALQERGSDEEDAFILLDVDNFKQINDIYGHGVGDMILMRMAGILNEVFGGNSCIGRMGGDEFAVFLRDIGDRREIEERIQKLLTEVRAEKERMHLSKEPTASVGVAFVPESGSTFVDVYRAADQALYHVKNSTKNGMAFYDFV</sequence>
<dbReference type="CDD" id="cd01949">
    <property type="entry name" value="GGDEF"/>
    <property type="match status" value="1"/>
</dbReference>
<evidence type="ECO:0000313" key="3">
    <source>
        <dbReference type="EMBL" id="RGS41074.1"/>
    </source>
</evidence>
<dbReference type="InterPro" id="IPR052155">
    <property type="entry name" value="Biofilm_reg_signaling"/>
</dbReference>
<dbReference type="SUPFAM" id="SSF55073">
    <property type="entry name" value="Nucleotide cyclase"/>
    <property type="match status" value="1"/>
</dbReference>
<dbReference type="InterPro" id="IPR000014">
    <property type="entry name" value="PAS"/>
</dbReference>
<evidence type="ECO:0000259" key="2">
    <source>
        <dbReference type="PROSITE" id="PS50887"/>
    </source>
</evidence>
<dbReference type="Pfam" id="PF08447">
    <property type="entry name" value="PAS_3"/>
    <property type="match status" value="1"/>
</dbReference>
<dbReference type="AlphaFoldDB" id="A0A395VBY5"/>
<dbReference type="InterPro" id="IPR035965">
    <property type="entry name" value="PAS-like_dom_sf"/>
</dbReference>
<dbReference type="PANTHER" id="PTHR44757">
    <property type="entry name" value="DIGUANYLATE CYCLASE DGCP"/>
    <property type="match status" value="1"/>
</dbReference>
<dbReference type="EMBL" id="QRVL01000004">
    <property type="protein sequence ID" value="RGS41074.1"/>
    <property type="molecule type" value="Genomic_DNA"/>
</dbReference>
<dbReference type="SMART" id="SM00091">
    <property type="entry name" value="PAS"/>
    <property type="match status" value="1"/>
</dbReference>
<dbReference type="PROSITE" id="PS50887">
    <property type="entry name" value="GGDEF"/>
    <property type="match status" value="1"/>
</dbReference>
<comment type="caution">
    <text evidence="3">The sequence shown here is derived from an EMBL/GenBank/DDBJ whole genome shotgun (WGS) entry which is preliminary data.</text>
</comment>
<accession>A0A395VBY5</accession>
<dbReference type="SMART" id="SM00267">
    <property type="entry name" value="GGDEF"/>
    <property type="match status" value="1"/>
</dbReference>
<reference evidence="3 4" key="1">
    <citation type="submission" date="2018-08" db="EMBL/GenBank/DDBJ databases">
        <title>A genome reference for cultivated species of the human gut microbiota.</title>
        <authorList>
            <person name="Zou Y."/>
            <person name="Xue W."/>
            <person name="Luo G."/>
        </authorList>
    </citation>
    <scope>NUCLEOTIDE SEQUENCE [LARGE SCALE GENOMIC DNA]</scope>
    <source>
        <strain evidence="3 4">AF22-12AC</strain>
    </source>
</reference>
<feature type="domain" description="GGDEF" evidence="2">
    <location>
        <begin position="171"/>
        <end position="304"/>
    </location>
</feature>
<proteinExistence type="predicted"/>
<dbReference type="NCBIfam" id="TIGR00229">
    <property type="entry name" value="sensory_box"/>
    <property type="match status" value="1"/>
</dbReference>
<organism evidence="3 4">
    <name type="scientific">Roseburia hominis</name>
    <dbReference type="NCBI Taxonomy" id="301301"/>
    <lineage>
        <taxon>Bacteria</taxon>
        <taxon>Bacillati</taxon>
        <taxon>Bacillota</taxon>
        <taxon>Clostridia</taxon>
        <taxon>Lachnospirales</taxon>
        <taxon>Lachnospiraceae</taxon>
        <taxon>Roseburia</taxon>
    </lineage>
</organism>
<dbReference type="Gene3D" id="3.30.70.270">
    <property type="match status" value="1"/>
</dbReference>
<dbReference type="PROSITE" id="PS50112">
    <property type="entry name" value="PAS"/>
    <property type="match status" value="1"/>
</dbReference>
<dbReference type="InterPro" id="IPR043128">
    <property type="entry name" value="Rev_trsase/Diguanyl_cyclase"/>
</dbReference>
<dbReference type="InterPro" id="IPR029787">
    <property type="entry name" value="Nucleotide_cyclase"/>
</dbReference>
<dbReference type="Pfam" id="PF00990">
    <property type="entry name" value="GGDEF"/>
    <property type="match status" value="1"/>
</dbReference>
<dbReference type="SUPFAM" id="SSF55785">
    <property type="entry name" value="PYP-like sensor domain (PAS domain)"/>
    <property type="match status" value="1"/>
</dbReference>
<gene>
    <name evidence="3" type="ORF">DWX93_07690</name>
</gene>
<name>A0A395VBY5_9FIRM</name>
<dbReference type="InterPro" id="IPR013655">
    <property type="entry name" value="PAS_fold_3"/>
</dbReference>
<protein>
    <submittedName>
        <fullName evidence="3">Diguanylate cyclase</fullName>
    </submittedName>
</protein>
<dbReference type="PANTHER" id="PTHR44757:SF2">
    <property type="entry name" value="BIOFILM ARCHITECTURE MAINTENANCE PROTEIN MBAA"/>
    <property type="match status" value="1"/>
</dbReference>
<dbReference type="CDD" id="cd00130">
    <property type="entry name" value="PAS"/>
    <property type="match status" value="1"/>
</dbReference>